<dbReference type="InterPro" id="IPR036412">
    <property type="entry name" value="HAD-like_sf"/>
</dbReference>
<organism evidence="2 3">
    <name type="scientific">Citrullus colocynthis</name>
    <name type="common">colocynth</name>
    <dbReference type="NCBI Taxonomy" id="252529"/>
    <lineage>
        <taxon>Eukaryota</taxon>
        <taxon>Viridiplantae</taxon>
        <taxon>Streptophyta</taxon>
        <taxon>Embryophyta</taxon>
        <taxon>Tracheophyta</taxon>
        <taxon>Spermatophyta</taxon>
        <taxon>Magnoliopsida</taxon>
        <taxon>eudicotyledons</taxon>
        <taxon>Gunneridae</taxon>
        <taxon>Pentapetalae</taxon>
        <taxon>rosids</taxon>
        <taxon>fabids</taxon>
        <taxon>Cucurbitales</taxon>
        <taxon>Cucurbitaceae</taxon>
        <taxon>Benincaseae</taxon>
        <taxon>Citrullus</taxon>
    </lineage>
</organism>
<dbReference type="EMBL" id="OZ021742">
    <property type="protein sequence ID" value="CAK9327874.1"/>
    <property type="molecule type" value="Genomic_DNA"/>
</dbReference>
<evidence type="ECO:0000313" key="3">
    <source>
        <dbReference type="Proteomes" id="UP001642487"/>
    </source>
</evidence>
<reference evidence="2 3" key="1">
    <citation type="submission" date="2024-03" db="EMBL/GenBank/DDBJ databases">
        <authorList>
            <person name="Gkanogiannis A."/>
            <person name="Becerra Lopez-Lavalle L."/>
        </authorList>
    </citation>
    <scope>NUCLEOTIDE SEQUENCE [LARGE SCALE GENOMIC DNA]</scope>
</reference>
<protein>
    <recommendedName>
        <fullName evidence="1">Thiaminase-2/PQQC domain-containing protein</fullName>
    </recommendedName>
</protein>
<dbReference type="Proteomes" id="UP001642487">
    <property type="component" value="Chromosome 8"/>
</dbReference>
<dbReference type="PANTHER" id="PTHR43198:SF2">
    <property type="entry name" value="SI:CH1073-67J19.1-RELATED"/>
    <property type="match status" value="1"/>
</dbReference>
<dbReference type="PANTHER" id="PTHR43198">
    <property type="entry name" value="BIFUNCTIONAL TH2 PROTEIN"/>
    <property type="match status" value="1"/>
</dbReference>
<dbReference type="InterPro" id="IPR004305">
    <property type="entry name" value="Thiaminase-2/PQQC"/>
</dbReference>
<sequence length="625" mass="69797">MRSLFISKFPVNSAFLLSNSRFPIPIAVSDAFRSLTFQSLHRSPPSPASPPPTMPPRLAMISHVDSEGPLARRLWNKCRRESILSMYTPFCVCLACGTLNIDTFRHYIDQDVHFLKAFARAYELAAECADDDDAKHSINELRKAVSEELKMHASFVKEWAAEDGKESPVNPATVKYTDFLLATASGKIEGAKALGNLATPFERTKLAAYTLGAMTPCMRLYAYLATEFKGALGAYHGDHLYKTWIENYSSKGFEEAAERTEDVLEKLSATLTGEELDTIEKLYHQAMKLEQEFFCSQPVSQKTVVPLIKDHNPAEDRLVLFSDFDLTCTVVDSSAILAEIAIVRAPKPDQTQTQTQTQPEDQIITRMSSADLRNTWGVISRQYTEEYEECIDKITPPKTGEFKFDDLCTALEPLSDFEKRANNRVIESGVLKGLNFEDIRRAGEHLIIQDGCFNFFGTACKSENLNVGVHILSYCWCADLIRSSFNSGGLLTQVTIHANEFAFEEAVSTGDLVRKVESPLDKVHAFRKILENYGNDRKNLTVYVGDSVGDLLCLLEADIGIVIGSSSSLRRLATRFGVSFVPLYPSVIKKQKDLTEETQRSWKGLSGVLYTVNSWAEIHAFVLGC</sequence>
<dbReference type="InterPro" id="IPR023214">
    <property type="entry name" value="HAD_sf"/>
</dbReference>
<dbReference type="CDD" id="cd19368">
    <property type="entry name" value="TenA_C_AtTH2-like"/>
    <property type="match status" value="1"/>
</dbReference>
<dbReference type="InterPro" id="IPR016084">
    <property type="entry name" value="Haem_Oase-like_multi-hlx"/>
</dbReference>
<dbReference type="InterPro" id="IPR050967">
    <property type="entry name" value="Thiamine_Salvage_TenA"/>
</dbReference>
<feature type="domain" description="Thiaminase-2/PQQC" evidence="1">
    <location>
        <begin position="89"/>
        <end position="294"/>
    </location>
</feature>
<dbReference type="SUPFAM" id="SSF56784">
    <property type="entry name" value="HAD-like"/>
    <property type="match status" value="1"/>
</dbReference>
<dbReference type="Gene3D" id="3.40.50.1000">
    <property type="entry name" value="HAD superfamily/HAD-like"/>
    <property type="match status" value="1"/>
</dbReference>
<name>A0ABP0Z517_9ROSI</name>
<accession>A0ABP0Z517</accession>
<gene>
    <name evidence="2" type="ORF">CITCOLO1_LOCUS20267</name>
</gene>
<proteinExistence type="predicted"/>
<dbReference type="Pfam" id="PF03070">
    <property type="entry name" value="TENA_THI-4"/>
    <property type="match status" value="1"/>
</dbReference>
<dbReference type="Gene3D" id="1.20.910.10">
    <property type="entry name" value="Heme oxygenase-like"/>
    <property type="match status" value="1"/>
</dbReference>
<keyword evidence="3" id="KW-1185">Reference proteome</keyword>
<dbReference type="SUPFAM" id="SSF48613">
    <property type="entry name" value="Heme oxygenase-like"/>
    <property type="match status" value="1"/>
</dbReference>
<evidence type="ECO:0000259" key="1">
    <source>
        <dbReference type="Pfam" id="PF03070"/>
    </source>
</evidence>
<evidence type="ECO:0000313" key="2">
    <source>
        <dbReference type="EMBL" id="CAK9327874.1"/>
    </source>
</evidence>